<evidence type="ECO:0000313" key="3">
    <source>
        <dbReference type="Proteomes" id="UP000637628"/>
    </source>
</evidence>
<gene>
    <name evidence="2" type="ORF">Adu01nite_72180</name>
</gene>
<reference evidence="2 3" key="1">
    <citation type="submission" date="2021-01" db="EMBL/GenBank/DDBJ databases">
        <title>Whole genome shotgun sequence of Actinoplanes durhamensis NBRC 14914.</title>
        <authorList>
            <person name="Komaki H."/>
            <person name="Tamura T."/>
        </authorList>
    </citation>
    <scope>NUCLEOTIDE SEQUENCE [LARGE SCALE GENOMIC DNA]</scope>
    <source>
        <strain evidence="2 3">NBRC 14914</strain>
    </source>
</reference>
<sequence>MTIPASGAVPALDAAASTADGVGSGVRLTAAEVGAALPPRSRSTGPGRTTATSPSPKIKTTPIETRAISFRLF</sequence>
<name>A0ABQ3Z7Q3_9ACTN</name>
<feature type="compositionally biased region" description="Polar residues" evidence="1">
    <location>
        <begin position="41"/>
        <end position="55"/>
    </location>
</feature>
<evidence type="ECO:0000313" key="2">
    <source>
        <dbReference type="EMBL" id="GIE05868.1"/>
    </source>
</evidence>
<dbReference type="EMBL" id="BOML01000058">
    <property type="protein sequence ID" value="GIE05868.1"/>
    <property type="molecule type" value="Genomic_DNA"/>
</dbReference>
<evidence type="ECO:0000256" key="1">
    <source>
        <dbReference type="SAM" id="MobiDB-lite"/>
    </source>
</evidence>
<keyword evidence="3" id="KW-1185">Reference proteome</keyword>
<comment type="caution">
    <text evidence="2">The sequence shown here is derived from an EMBL/GenBank/DDBJ whole genome shotgun (WGS) entry which is preliminary data.</text>
</comment>
<dbReference type="Proteomes" id="UP000637628">
    <property type="component" value="Unassembled WGS sequence"/>
</dbReference>
<protein>
    <submittedName>
        <fullName evidence="2">Uncharacterized protein</fullName>
    </submittedName>
</protein>
<accession>A0ABQ3Z7Q3</accession>
<proteinExistence type="predicted"/>
<feature type="region of interest" description="Disordered" evidence="1">
    <location>
        <begin position="33"/>
        <end position="61"/>
    </location>
</feature>
<organism evidence="2 3">
    <name type="scientific">Paractinoplanes durhamensis</name>
    <dbReference type="NCBI Taxonomy" id="113563"/>
    <lineage>
        <taxon>Bacteria</taxon>
        <taxon>Bacillati</taxon>
        <taxon>Actinomycetota</taxon>
        <taxon>Actinomycetes</taxon>
        <taxon>Micromonosporales</taxon>
        <taxon>Micromonosporaceae</taxon>
        <taxon>Paractinoplanes</taxon>
    </lineage>
</organism>